<evidence type="ECO:0000313" key="3">
    <source>
        <dbReference type="EMBL" id="PFG48931.1"/>
    </source>
</evidence>
<dbReference type="EMBL" id="PDJK01000002">
    <property type="protein sequence ID" value="PFG48931.1"/>
    <property type="molecule type" value="Genomic_DNA"/>
</dbReference>
<organism evidence="3 4">
    <name type="scientific">Amycolatopsis sulphurea</name>
    <dbReference type="NCBI Taxonomy" id="76022"/>
    <lineage>
        <taxon>Bacteria</taxon>
        <taxon>Bacillati</taxon>
        <taxon>Actinomycetota</taxon>
        <taxon>Actinomycetes</taxon>
        <taxon>Pseudonocardiales</taxon>
        <taxon>Pseudonocardiaceae</taxon>
        <taxon>Amycolatopsis</taxon>
    </lineage>
</organism>
<dbReference type="RefSeq" id="WP_098512925.1">
    <property type="nucleotide sequence ID" value="NZ_JBIAKZ010000001.1"/>
</dbReference>
<sequence>MLWLFGQIWLWLLISFLLGAAVMWGLTQAVPRSRPRAAVAEPEPPRPPAEPPAPVEAERTQHFAPAAEPAHYDHHDDHRADHHYEHYEYHDDEPERVYNDYPDVDPDEPYQPQDSGGYPLPDPEPRLSGELNWPSARDYPPPDRPRADQPARRPGRGG</sequence>
<evidence type="ECO:0000313" key="4">
    <source>
        <dbReference type="Proteomes" id="UP000243542"/>
    </source>
</evidence>
<feature type="compositionally biased region" description="Basic and acidic residues" evidence="1">
    <location>
        <begin position="140"/>
        <end position="151"/>
    </location>
</feature>
<protein>
    <recommendedName>
        <fullName evidence="5">LapA family protein</fullName>
    </recommendedName>
</protein>
<keyword evidence="2" id="KW-1133">Transmembrane helix</keyword>
<reference evidence="3 4" key="1">
    <citation type="submission" date="2017-10" db="EMBL/GenBank/DDBJ databases">
        <title>Sequencing the genomes of 1000 actinobacteria strains.</title>
        <authorList>
            <person name="Klenk H.-P."/>
        </authorList>
    </citation>
    <scope>NUCLEOTIDE SEQUENCE [LARGE SCALE GENOMIC DNA]</scope>
    <source>
        <strain evidence="3 4">DSM 46092</strain>
    </source>
</reference>
<comment type="caution">
    <text evidence="3">The sequence shown here is derived from an EMBL/GenBank/DDBJ whole genome shotgun (WGS) entry which is preliminary data.</text>
</comment>
<keyword evidence="2" id="KW-0812">Transmembrane</keyword>
<feature type="region of interest" description="Disordered" evidence="1">
    <location>
        <begin position="37"/>
        <end position="158"/>
    </location>
</feature>
<dbReference type="Proteomes" id="UP000243542">
    <property type="component" value="Unassembled WGS sequence"/>
</dbReference>
<feature type="compositionally biased region" description="Pro residues" evidence="1">
    <location>
        <begin position="45"/>
        <end position="54"/>
    </location>
</feature>
<dbReference type="AlphaFoldDB" id="A0A2A9FDW2"/>
<accession>A0A2A9FDW2</accession>
<gene>
    <name evidence="3" type="ORF">ATK36_4049</name>
</gene>
<name>A0A2A9FDW2_9PSEU</name>
<keyword evidence="2" id="KW-0472">Membrane</keyword>
<keyword evidence="4" id="KW-1185">Reference proteome</keyword>
<evidence type="ECO:0000256" key="2">
    <source>
        <dbReference type="SAM" id="Phobius"/>
    </source>
</evidence>
<evidence type="ECO:0008006" key="5">
    <source>
        <dbReference type="Google" id="ProtNLM"/>
    </source>
</evidence>
<proteinExistence type="predicted"/>
<evidence type="ECO:0000256" key="1">
    <source>
        <dbReference type="SAM" id="MobiDB-lite"/>
    </source>
</evidence>
<feature type="compositionally biased region" description="Basic and acidic residues" evidence="1">
    <location>
        <begin position="70"/>
        <end position="98"/>
    </location>
</feature>
<feature type="transmembrane region" description="Helical" evidence="2">
    <location>
        <begin position="6"/>
        <end position="26"/>
    </location>
</feature>